<comment type="similarity">
    <text evidence="2">Belongs to the peptidase C19 family.</text>
</comment>
<dbReference type="Proteomes" id="UP000466442">
    <property type="component" value="Linkage Group LG5"/>
</dbReference>
<dbReference type="SUPFAM" id="SSF54001">
    <property type="entry name" value="Cysteine proteinases"/>
    <property type="match status" value="1"/>
</dbReference>
<sequence length="572" mass="63947">MDSGTKFYKNSHIRGEEVVIMPCSAVSVEYRRDSSAMPVPAARGLLDSDYSRVRSYNYSGSSCVRRTSNTASSSDPLSKYSVSRSGLTSRSSSLTEELRDRSQTRDSGISRGVSSSRSRTSSYSSTSDSISKTSSYPTRKTNYTTFDLNEFRSTYAPGNYIAGTSSRSVSDSGRPPTSSSLSLSRPRPTLPSKDKPSASDSANLEGNTSPRHLRNISTLSLKRDPPSASNNHGLSGLRNIGNTCFLNSVLQCLSNTRLLREYLLSREYISEIRTSDNRGPLIKSFADVVTELWSDEGKVVNTSSFKSHIQRYAPRFMGYNQQDAQEFLRYLLEGIHDDINRVAVKPKNLPEIDDDLSESMKATEAWKQYLRFDNSRIVDLFVGQLKSTLQCTTCQHASTTFEAFWDLSLPLPNSNSSSAIRLSQCLDHFTKEEVLDGHEMPTCSKCKTRRKCTKRFSIQKFPRILVLHLKRFSPSERYRKLSVTVDFPLSNLDMSAYGSTKQSCTYNLYAVSNHSGTAYSGHYTAYCLHSGTGQWYEFNDSRVSSISSRNVVSSEAYILFYEQVPSVGASRL</sequence>
<feature type="region of interest" description="Disordered" evidence="3">
    <location>
        <begin position="61"/>
        <end position="141"/>
    </location>
</feature>
<dbReference type="CDD" id="cd02674">
    <property type="entry name" value="Peptidase_C19R"/>
    <property type="match status" value="1"/>
</dbReference>
<reference evidence="5" key="1">
    <citation type="journal article" date="2021" name="Mol. Ecol. Resour.">
        <title>Apolygus lucorum genome provides insights into omnivorousness and mesophyll feeding.</title>
        <authorList>
            <person name="Liu Y."/>
            <person name="Liu H."/>
            <person name="Wang H."/>
            <person name="Huang T."/>
            <person name="Liu B."/>
            <person name="Yang B."/>
            <person name="Yin L."/>
            <person name="Li B."/>
            <person name="Zhang Y."/>
            <person name="Zhang S."/>
            <person name="Jiang F."/>
            <person name="Zhang X."/>
            <person name="Ren Y."/>
            <person name="Wang B."/>
            <person name="Wang S."/>
            <person name="Lu Y."/>
            <person name="Wu K."/>
            <person name="Fan W."/>
            <person name="Wang G."/>
        </authorList>
    </citation>
    <scope>NUCLEOTIDE SEQUENCE</scope>
    <source>
        <strain evidence="5">12Hb</strain>
    </source>
</reference>
<evidence type="ECO:0000256" key="3">
    <source>
        <dbReference type="SAM" id="MobiDB-lite"/>
    </source>
</evidence>
<feature type="compositionally biased region" description="Low complexity" evidence="3">
    <location>
        <begin position="105"/>
        <end position="136"/>
    </location>
</feature>
<proteinExistence type="inferred from homology"/>
<evidence type="ECO:0000313" key="5">
    <source>
        <dbReference type="EMBL" id="KAF6210206.1"/>
    </source>
</evidence>
<keyword evidence="2" id="KW-0833">Ubl conjugation pathway</keyword>
<dbReference type="PROSITE" id="PS00973">
    <property type="entry name" value="USP_2"/>
    <property type="match status" value="1"/>
</dbReference>
<dbReference type="InterPro" id="IPR018200">
    <property type="entry name" value="USP_CS"/>
</dbReference>
<dbReference type="InterPro" id="IPR001394">
    <property type="entry name" value="Peptidase_C19_UCH"/>
</dbReference>
<feature type="region of interest" description="Disordered" evidence="3">
    <location>
        <begin position="163"/>
        <end position="232"/>
    </location>
</feature>
<keyword evidence="6" id="KW-1185">Reference proteome</keyword>
<name>A0A8S9XQ83_APOLU</name>
<organism evidence="5 6">
    <name type="scientific">Apolygus lucorum</name>
    <name type="common">Small green plant bug</name>
    <name type="synonym">Lygocoris lucorum</name>
    <dbReference type="NCBI Taxonomy" id="248454"/>
    <lineage>
        <taxon>Eukaryota</taxon>
        <taxon>Metazoa</taxon>
        <taxon>Ecdysozoa</taxon>
        <taxon>Arthropoda</taxon>
        <taxon>Hexapoda</taxon>
        <taxon>Insecta</taxon>
        <taxon>Pterygota</taxon>
        <taxon>Neoptera</taxon>
        <taxon>Paraneoptera</taxon>
        <taxon>Hemiptera</taxon>
        <taxon>Heteroptera</taxon>
        <taxon>Panheteroptera</taxon>
        <taxon>Cimicomorpha</taxon>
        <taxon>Miridae</taxon>
        <taxon>Mirini</taxon>
        <taxon>Apolygus</taxon>
    </lineage>
</organism>
<dbReference type="InterPro" id="IPR050185">
    <property type="entry name" value="Ub_carboxyl-term_hydrolase"/>
</dbReference>
<dbReference type="GO" id="GO:0006508">
    <property type="term" value="P:proteolysis"/>
    <property type="evidence" value="ECO:0007669"/>
    <property type="project" value="UniProtKB-KW"/>
</dbReference>
<dbReference type="GO" id="GO:0016579">
    <property type="term" value="P:protein deubiquitination"/>
    <property type="evidence" value="ECO:0007669"/>
    <property type="project" value="InterPro"/>
</dbReference>
<feature type="domain" description="USP" evidence="4">
    <location>
        <begin position="235"/>
        <end position="564"/>
    </location>
</feature>
<dbReference type="InterPro" id="IPR038765">
    <property type="entry name" value="Papain-like_cys_pep_sf"/>
</dbReference>
<dbReference type="OrthoDB" id="265306at2759"/>
<accession>A0A8S9XQ83</accession>
<comment type="caution">
    <text evidence="5">The sequence shown here is derived from an EMBL/GenBank/DDBJ whole genome shotgun (WGS) entry which is preliminary data.</text>
</comment>
<keyword evidence="2" id="KW-0378">Hydrolase</keyword>
<dbReference type="EMBL" id="WIXP02000005">
    <property type="protein sequence ID" value="KAF6210206.1"/>
    <property type="molecule type" value="Genomic_DNA"/>
</dbReference>
<evidence type="ECO:0000256" key="2">
    <source>
        <dbReference type="RuleBase" id="RU366025"/>
    </source>
</evidence>
<dbReference type="AlphaFoldDB" id="A0A8S9XQ83"/>
<protein>
    <recommendedName>
        <fullName evidence="2">Ubiquitin carboxyl-terminal hydrolase</fullName>
        <ecNumber evidence="2">3.4.19.12</ecNumber>
    </recommendedName>
</protein>
<feature type="compositionally biased region" description="Low complexity" evidence="3">
    <location>
        <begin position="81"/>
        <end position="95"/>
    </location>
</feature>
<dbReference type="PROSITE" id="PS00972">
    <property type="entry name" value="USP_1"/>
    <property type="match status" value="1"/>
</dbReference>
<dbReference type="InterPro" id="IPR028889">
    <property type="entry name" value="USP"/>
</dbReference>
<feature type="compositionally biased region" description="Low complexity" evidence="3">
    <location>
        <begin position="174"/>
        <end position="191"/>
    </location>
</feature>
<dbReference type="Gene3D" id="3.90.70.10">
    <property type="entry name" value="Cysteine proteinases"/>
    <property type="match status" value="1"/>
</dbReference>
<keyword evidence="2" id="KW-0788">Thiol protease</keyword>
<feature type="compositionally biased region" description="Polar residues" evidence="3">
    <location>
        <begin position="198"/>
        <end position="220"/>
    </location>
</feature>
<dbReference type="PANTHER" id="PTHR21646:SF23">
    <property type="entry name" value="UBIQUITIN CARBOXYL-TERMINAL HYDROLASE USP2"/>
    <property type="match status" value="1"/>
</dbReference>
<gene>
    <name evidence="5" type="ORF">GE061_013309</name>
</gene>
<keyword evidence="2" id="KW-0645">Protease</keyword>
<evidence type="ECO:0000313" key="6">
    <source>
        <dbReference type="Proteomes" id="UP000466442"/>
    </source>
</evidence>
<dbReference type="PROSITE" id="PS50235">
    <property type="entry name" value="USP_3"/>
    <property type="match status" value="1"/>
</dbReference>
<comment type="catalytic activity">
    <reaction evidence="1 2">
        <text>Thiol-dependent hydrolysis of ester, thioester, amide, peptide and isopeptide bonds formed by the C-terminal Gly of ubiquitin (a 76-residue protein attached to proteins as an intracellular targeting signal).</text>
        <dbReference type="EC" id="3.4.19.12"/>
    </reaction>
</comment>
<dbReference type="PANTHER" id="PTHR21646">
    <property type="entry name" value="UBIQUITIN CARBOXYL-TERMINAL HYDROLASE"/>
    <property type="match status" value="1"/>
</dbReference>
<dbReference type="GO" id="GO:0004843">
    <property type="term" value="F:cysteine-type deubiquitinase activity"/>
    <property type="evidence" value="ECO:0007669"/>
    <property type="project" value="UniProtKB-UniRule"/>
</dbReference>
<dbReference type="Pfam" id="PF00443">
    <property type="entry name" value="UCH"/>
    <property type="match status" value="1"/>
</dbReference>
<evidence type="ECO:0000259" key="4">
    <source>
        <dbReference type="PROSITE" id="PS50235"/>
    </source>
</evidence>
<feature type="compositionally biased region" description="Polar residues" evidence="3">
    <location>
        <begin position="61"/>
        <end position="76"/>
    </location>
</feature>
<dbReference type="EC" id="3.4.19.12" evidence="2"/>
<dbReference type="FunFam" id="3.90.70.10:FF:000083">
    <property type="entry name" value="Uncharacterized protein, isoform B"/>
    <property type="match status" value="1"/>
</dbReference>
<evidence type="ECO:0000256" key="1">
    <source>
        <dbReference type="ARBA" id="ARBA00000707"/>
    </source>
</evidence>